<proteinExistence type="predicted"/>
<protein>
    <submittedName>
        <fullName evidence="1">Uncharacterized protein</fullName>
    </submittedName>
</protein>
<sequence length="68" mass="7662">RIRFSLKRSVCKYGNGGKSNDDNSFASNLRVNKNFKRLNEIIVQSLSLLAKTGNGLAHAYTRFEATNR</sequence>
<gene>
    <name evidence="1" type="ORF">VCS650_LOCUS44007</name>
</gene>
<comment type="caution">
    <text evidence="1">The sequence shown here is derived from an EMBL/GenBank/DDBJ whole genome shotgun (WGS) entry which is preliminary data.</text>
</comment>
<dbReference type="EMBL" id="CAJNON010007020">
    <property type="protein sequence ID" value="CAF1540795.1"/>
    <property type="molecule type" value="Genomic_DNA"/>
</dbReference>
<dbReference type="AlphaFoldDB" id="A0A815W5Y5"/>
<reference evidence="1" key="1">
    <citation type="submission" date="2021-02" db="EMBL/GenBank/DDBJ databases">
        <authorList>
            <person name="Nowell W R."/>
        </authorList>
    </citation>
    <scope>NUCLEOTIDE SEQUENCE</scope>
</reference>
<name>A0A815W5Y5_9BILA</name>
<feature type="non-terminal residue" evidence="1">
    <location>
        <position position="1"/>
    </location>
</feature>
<organism evidence="1 2">
    <name type="scientific">Adineta steineri</name>
    <dbReference type="NCBI Taxonomy" id="433720"/>
    <lineage>
        <taxon>Eukaryota</taxon>
        <taxon>Metazoa</taxon>
        <taxon>Spiralia</taxon>
        <taxon>Gnathifera</taxon>
        <taxon>Rotifera</taxon>
        <taxon>Eurotatoria</taxon>
        <taxon>Bdelloidea</taxon>
        <taxon>Adinetida</taxon>
        <taxon>Adinetidae</taxon>
        <taxon>Adineta</taxon>
    </lineage>
</organism>
<accession>A0A815W5Y5</accession>
<dbReference type="Proteomes" id="UP000663891">
    <property type="component" value="Unassembled WGS sequence"/>
</dbReference>
<evidence type="ECO:0000313" key="1">
    <source>
        <dbReference type="EMBL" id="CAF1540795.1"/>
    </source>
</evidence>
<evidence type="ECO:0000313" key="2">
    <source>
        <dbReference type="Proteomes" id="UP000663891"/>
    </source>
</evidence>